<evidence type="ECO:0000313" key="12">
    <source>
        <dbReference type="EMBL" id="OAD44187.1"/>
    </source>
</evidence>
<dbReference type="InterPro" id="IPR005467">
    <property type="entry name" value="His_kinase_dom"/>
</dbReference>
<evidence type="ECO:0000256" key="7">
    <source>
        <dbReference type="SAM" id="MobiDB-lite"/>
    </source>
</evidence>
<dbReference type="EC" id="2.7.13.3" evidence="2"/>
<dbReference type="Pfam" id="PF13426">
    <property type="entry name" value="PAS_9"/>
    <property type="match status" value="1"/>
</dbReference>
<evidence type="ECO:0000256" key="1">
    <source>
        <dbReference type="ARBA" id="ARBA00000085"/>
    </source>
</evidence>
<dbReference type="STRING" id="1763535.LPB072_14380"/>
<dbReference type="NCBIfam" id="TIGR00229">
    <property type="entry name" value="sensory_box"/>
    <property type="match status" value="1"/>
</dbReference>
<gene>
    <name evidence="11" type="ORF">LPB072_14380</name>
    <name evidence="12" type="ORF">LPB72_01435</name>
</gene>
<dbReference type="PANTHER" id="PTHR42878:SF15">
    <property type="entry name" value="BACTERIOPHYTOCHROME"/>
    <property type="match status" value="1"/>
</dbReference>
<keyword evidence="4" id="KW-0808">Transferase</keyword>
<feature type="region of interest" description="Disordered" evidence="7">
    <location>
        <begin position="849"/>
        <end position="869"/>
    </location>
</feature>
<keyword evidence="3" id="KW-0597">Phosphoprotein</keyword>
<keyword evidence="8" id="KW-1133">Transmembrane helix</keyword>
<dbReference type="SMART" id="SM00387">
    <property type="entry name" value="HATPase_c"/>
    <property type="match status" value="1"/>
</dbReference>
<evidence type="ECO:0000313" key="11">
    <source>
        <dbReference type="EMBL" id="AOW13851.1"/>
    </source>
</evidence>
<evidence type="ECO:0000259" key="9">
    <source>
        <dbReference type="PROSITE" id="PS50109"/>
    </source>
</evidence>
<proteinExistence type="predicted"/>
<evidence type="ECO:0000259" key="10">
    <source>
        <dbReference type="PROSITE" id="PS50112"/>
    </source>
</evidence>
<dbReference type="OrthoDB" id="9177862at2"/>
<evidence type="ECO:0000256" key="6">
    <source>
        <dbReference type="ARBA" id="ARBA00023136"/>
    </source>
</evidence>
<dbReference type="InterPro" id="IPR036890">
    <property type="entry name" value="HATPase_C_sf"/>
</dbReference>
<feature type="domain" description="Histidine kinase" evidence="9">
    <location>
        <begin position="635"/>
        <end position="852"/>
    </location>
</feature>
<dbReference type="SUPFAM" id="SSF55785">
    <property type="entry name" value="PYP-like sensor domain (PAS domain)"/>
    <property type="match status" value="1"/>
</dbReference>
<evidence type="ECO:0000256" key="3">
    <source>
        <dbReference type="ARBA" id="ARBA00022553"/>
    </source>
</evidence>
<dbReference type="GO" id="GO:0000155">
    <property type="term" value="F:phosphorelay sensor kinase activity"/>
    <property type="evidence" value="ECO:0007669"/>
    <property type="project" value="InterPro"/>
</dbReference>
<keyword evidence="13" id="KW-1185">Reference proteome</keyword>
<dbReference type="GO" id="GO:0007234">
    <property type="term" value="P:osmosensory signaling via phosphorelay pathway"/>
    <property type="evidence" value="ECO:0007669"/>
    <property type="project" value="TreeGrafter"/>
</dbReference>
<dbReference type="Pfam" id="PF02518">
    <property type="entry name" value="HATPase_c"/>
    <property type="match status" value="1"/>
</dbReference>
<feature type="transmembrane region" description="Helical" evidence="8">
    <location>
        <begin position="54"/>
        <end position="73"/>
    </location>
</feature>
<evidence type="ECO:0000256" key="8">
    <source>
        <dbReference type="SAM" id="Phobius"/>
    </source>
</evidence>
<dbReference type="InterPro" id="IPR036259">
    <property type="entry name" value="MFS_trans_sf"/>
</dbReference>
<evidence type="ECO:0000256" key="5">
    <source>
        <dbReference type="ARBA" id="ARBA00022777"/>
    </source>
</evidence>
<dbReference type="Gene3D" id="3.30.450.20">
    <property type="entry name" value="PAS domain"/>
    <property type="match status" value="1"/>
</dbReference>
<feature type="domain" description="PAS" evidence="10">
    <location>
        <begin position="204"/>
        <end position="276"/>
    </location>
</feature>
<reference evidence="12 13" key="1">
    <citation type="submission" date="2016-02" db="EMBL/GenBank/DDBJ databases">
        <title>Draft genome sequence of Hydrogenophaga sp. LPB0072.</title>
        <authorList>
            <person name="Shin S.-K."/>
            <person name="Yi H."/>
        </authorList>
    </citation>
    <scope>NUCLEOTIDE SEQUENCE [LARGE SCALE GENOMIC DNA]</scope>
    <source>
        <strain evidence="12 13">LPB0072</strain>
    </source>
</reference>
<comment type="catalytic activity">
    <reaction evidence="1">
        <text>ATP + protein L-histidine = ADP + protein N-phospho-L-histidine.</text>
        <dbReference type="EC" id="2.7.13.3"/>
    </reaction>
</comment>
<dbReference type="SMART" id="SM00091">
    <property type="entry name" value="PAS"/>
    <property type="match status" value="1"/>
</dbReference>
<dbReference type="InterPro" id="IPR036097">
    <property type="entry name" value="HisK_dim/P_sf"/>
</dbReference>
<dbReference type="InterPro" id="IPR003594">
    <property type="entry name" value="HATPase_dom"/>
</dbReference>
<dbReference type="Proteomes" id="UP000185657">
    <property type="component" value="Unassembled WGS sequence"/>
</dbReference>
<name>A0A162PE81_9BURK</name>
<feature type="transmembrane region" description="Helical" evidence="8">
    <location>
        <begin position="126"/>
        <end position="147"/>
    </location>
</feature>
<accession>A0A162PE81</accession>
<dbReference type="GO" id="GO:0016020">
    <property type="term" value="C:membrane"/>
    <property type="evidence" value="ECO:0007669"/>
    <property type="project" value="UniProtKB-SubCell"/>
</dbReference>
<dbReference type="SUPFAM" id="SSF55781">
    <property type="entry name" value="GAF domain-like"/>
    <property type="match status" value="1"/>
</dbReference>
<dbReference type="InterPro" id="IPR003661">
    <property type="entry name" value="HisK_dim/P_dom"/>
</dbReference>
<dbReference type="EMBL" id="CP017476">
    <property type="protein sequence ID" value="AOW13851.1"/>
    <property type="molecule type" value="Genomic_DNA"/>
</dbReference>
<dbReference type="SUPFAM" id="SSF47384">
    <property type="entry name" value="Homodimeric domain of signal transducing histidine kinase"/>
    <property type="match status" value="1"/>
</dbReference>
<feature type="transmembrane region" description="Helical" evidence="8">
    <location>
        <begin position="159"/>
        <end position="178"/>
    </location>
</feature>
<evidence type="ECO:0000256" key="2">
    <source>
        <dbReference type="ARBA" id="ARBA00012438"/>
    </source>
</evidence>
<dbReference type="InterPro" id="IPR000014">
    <property type="entry name" value="PAS"/>
</dbReference>
<keyword evidence="6 8" id="KW-0472">Membrane</keyword>
<reference evidence="11 14" key="2">
    <citation type="submission" date="2016-10" db="EMBL/GenBank/DDBJ databases">
        <title>Hydorgenophaga sp. LPB0072 isolated from gastropod.</title>
        <authorList>
            <person name="Kim E."/>
            <person name="Yi H."/>
        </authorList>
    </citation>
    <scope>NUCLEOTIDE SEQUENCE [LARGE SCALE GENOMIC DNA]</scope>
    <source>
        <strain evidence="11 14">LPB0072</strain>
    </source>
</reference>
<dbReference type="CDD" id="cd00082">
    <property type="entry name" value="HisKA"/>
    <property type="match status" value="1"/>
</dbReference>
<dbReference type="CDD" id="cd00130">
    <property type="entry name" value="PAS"/>
    <property type="match status" value="1"/>
</dbReference>
<dbReference type="PRINTS" id="PR00344">
    <property type="entry name" value="BCTRLSENSOR"/>
</dbReference>
<organism evidence="11 14">
    <name type="scientific">Hydrogenophaga crassostreae</name>
    <dbReference type="NCBI Taxonomy" id="1763535"/>
    <lineage>
        <taxon>Bacteria</taxon>
        <taxon>Pseudomonadati</taxon>
        <taxon>Pseudomonadota</taxon>
        <taxon>Betaproteobacteria</taxon>
        <taxon>Burkholderiales</taxon>
        <taxon>Comamonadaceae</taxon>
        <taxon>Hydrogenophaga</taxon>
    </lineage>
</organism>
<dbReference type="PROSITE" id="PS50112">
    <property type="entry name" value="PAS"/>
    <property type="match status" value="1"/>
</dbReference>
<dbReference type="KEGG" id="hyl:LPB072_14380"/>
<dbReference type="Gene3D" id="1.10.287.130">
    <property type="match status" value="1"/>
</dbReference>
<dbReference type="AlphaFoldDB" id="A0A162PE81"/>
<evidence type="ECO:0000256" key="4">
    <source>
        <dbReference type="ARBA" id="ARBA00022679"/>
    </source>
</evidence>
<dbReference type="SMART" id="SM00388">
    <property type="entry name" value="HisKA"/>
    <property type="match status" value="1"/>
</dbReference>
<feature type="transmembrane region" description="Helical" evidence="8">
    <location>
        <begin position="78"/>
        <end position="95"/>
    </location>
</feature>
<dbReference type="InterPro" id="IPR035965">
    <property type="entry name" value="PAS-like_dom_sf"/>
</dbReference>
<dbReference type="SUPFAM" id="SSF55874">
    <property type="entry name" value="ATPase domain of HSP90 chaperone/DNA topoisomerase II/histidine kinase"/>
    <property type="match status" value="1"/>
</dbReference>
<protein>
    <recommendedName>
        <fullName evidence="2">histidine kinase</fullName>
        <ecNumber evidence="2">2.7.13.3</ecNumber>
    </recommendedName>
</protein>
<feature type="transmembrane region" description="Helical" evidence="8">
    <location>
        <begin position="23"/>
        <end position="42"/>
    </location>
</feature>
<dbReference type="GO" id="GO:0000156">
    <property type="term" value="F:phosphorelay response regulator activity"/>
    <property type="evidence" value="ECO:0007669"/>
    <property type="project" value="TreeGrafter"/>
</dbReference>
<dbReference type="EMBL" id="LVWD01000001">
    <property type="protein sequence ID" value="OAD44187.1"/>
    <property type="molecule type" value="Genomic_DNA"/>
</dbReference>
<sequence length="869" mass="95514">MSAPNAKPHANASMAAARIMRTASILVAVPSSIATGMVYGVFQGSEHNVTYELQTGLLMAGAGWISAVLASWVNARTLAMALVFSVQAIAIYMVITFGSIRAAESVLFLATVAAAGVFLSRRALLVSLLTSVTALGAATYAEIAGLLKPLANPVNATTWFTHAAVLFAVASIVLYARLTTRKVYRDRIEALEENKRLAQERDHSLEHFTRIFRTNPSPMVAQVATTGKIIDVNPAFERCYGYTKQAVLGKTDVMLWAKPEQREKHMHELKRDKRAEQHVATAVRSDGSQFEGHIRSELGSESVDSLVITTITDMTEQNLTLIRLRRSEERFSKAFNLSPLDLAITRQSDDAVVEINRSEDGSNTEPLSDPIGLPASKVGPWFSSADREVFMGRLKMQGYLHGYEATLVRPNGSSMDAKVWAEQIEIDEEACILTCIVDTSAEKRRETMLRDIASGMNGHTAQAFFGVLTQHMSHALGADMVFVGELSPPHTIQTIAASKNGRLVPNFSFSIADKLCEKGMDQFEPLVLGEGLKDSEKWKDLDDDTCYEATICQALHDIDGKPIGLLNALWLHPITPSGDVVALMAIFASRANAELLRLRGDRKIEHLNETLEQRVHERTAELSKLNAELDSFAYSISHDLKSPLRAIDGFTQLLSERLESRLEPEEQHLMARVLSATHRMATLMADLLALARVSQVPLRRERLNLSELAARVCTNLARDPSWAKVRWQVEPGVYGNGDEELTRTVLEHLIGNAFKYTRDQASPLVEFGQMQGSEEAAPVFFVRDNGAGFSMAHKDKLFKPFQRLHMPDAGFDGTGIGLATVRRIVERHGGSISGEARVNLGAEFSFSLGDSKSTDNSENDAPERLGVSA</sequence>
<dbReference type="GO" id="GO:0030295">
    <property type="term" value="F:protein kinase activator activity"/>
    <property type="evidence" value="ECO:0007669"/>
    <property type="project" value="TreeGrafter"/>
</dbReference>
<dbReference type="Gene3D" id="3.30.565.10">
    <property type="entry name" value="Histidine kinase-like ATPase, C-terminal domain"/>
    <property type="match status" value="1"/>
</dbReference>
<dbReference type="Pfam" id="PF00512">
    <property type="entry name" value="HisKA"/>
    <property type="match status" value="1"/>
</dbReference>
<dbReference type="Proteomes" id="UP000185680">
    <property type="component" value="Chromosome"/>
</dbReference>
<dbReference type="SUPFAM" id="SSF103473">
    <property type="entry name" value="MFS general substrate transporter"/>
    <property type="match status" value="1"/>
</dbReference>
<dbReference type="InterPro" id="IPR050351">
    <property type="entry name" value="BphY/WalK/GraS-like"/>
</dbReference>
<dbReference type="RefSeq" id="WP_066084509.1">
    <property type="nucleotide sequence ID" value="NZ_CP017476.1"/>
</dbReference>
<evidence type="ECO:0000313" key="14">
    <source>
        <dbReference type="Proteomes" id="UP000185680"/>
    </source>
</evidence>
<dbReference type="PROSITE" id="PS50109">
    <property type="entry name" value="HIS_KIN"/>
    <property type="match status" value="1"/>
</dbReference>
<keyword evidence="5" id="KW-0418">Kinase</keyword>
<dbReference type="PANTHER" id="PTHR42878">
    <property type="entry name" value="TWO-COMPONENT HISTIDINE KINASE"/>
    <property type="match status" value="1"/>
</dbReference>
<keyword evidence="8" id="KW-0812">Transmembrane</keyword>
<dbReference type="InterPro" id="IPR004358">
    <property type="entry name" value="Sig_transdc_His_kin-like_C"/>
</dbReference>
<evidence type="ECO:0000313" key="13">
    <source>
        <dbReference type="Proteomes" id="UP000185657"/>
    </source>
</evidence>